<dbReference type="OrthoDB" id="8080957at2"/>
<name>A0A327JYT2_9BRAD</name>
<dbReference type="AlphaFoldDB" id="A0A327JYT2"/>
<gene>
    <name evidence="1" type="ORF">CH338_27060</name>
</gene>
<comment type="caution">
    <text evidence="1">The sequence shown here is derived from an EMBL/GenBank/DDBJ whole genome shotgun (WGS) entry which is preliminary data.</text>
</comment>
<protein>
    <submittedName>
        <fullName evidence="1">Uncharacterized protein</fullName>
    </submittedName>
</protein>
<dbReference type="Proteomes" id="UP000248863">
    <property type="component" value="Unassembled WGS sequence"/>
</dbReference>
<evidence type="ECO:0000313" key="1">
    <source>
        <dbReference type="EMBL" id="RAI30766.1"/>
    </source>
</evidence>
<organism evidence="1 2">
    <name type="scientific">Rhodoplanes elegans</name>
    <dbReference type="NCBI Taxonomy" id="29408"/>
    <lineage>
        <taxon>Bacteria</taxon>
        <taxon>Pseudomonadati</taxon>
        <taxon>Pseudomonadota</taxon>
        <taxon>Alphaproteobacteria</taxon>
        <taxon>Hyphomicrobiales</taxon>
        <taxon>Nitrobacteraceae</taxon>
        <taxon>Rhodoplanes</taxon>
    </lineage>
</organism>
<evidence type="ECO:0000313" key="2">
    <source>
        <dbReference type="Proteomes" id="UP000248863"/>
    </source>
</evidence>
<proteinExistence type="predicted"/>
<accession>A0A327JYT2</accession>
<sequence>MPTPVKASPKAHTVPIVIPRGHDHFWAVIRDLDKAGPWSTADVHGLQNGHVATVREFIARLVKGGVARVVGRSPLVTYRLVTRPTATPRIRRDGTQAPPSAQQQLWTAIRQLGQFTYPELILAASTDELAIGAVTGRSYIGRLAGAGYLVAVVPGGPGKPAVWKLRPGMNTGPKAPRILRTHIVFDPNRNAVIGEAAAEEVSS</sequence>
<dbReference type="RefSeq" id="WP_111360124.1">
    <property type="nucleotide sequence ID" value="NZ_NHSK01000293.1"/>
</dbReference>
<keyword evidence="2" id="KW-1185">Reference proteome</keyword>
<dbReference type="EMBL" id="NPEU01000572">
    <property type="protein sequence ID" value="RAI30766.1"/>
    <property type="molecule type" value="Genomic_DNA"/>
</dbReference>
<reference evidence="1 2" key="1">
    <citation type="submission" date="2017-07" db="EMBL/GenBank/DDBJ databases">
        <title>Draft Genome Sequences of Select Purple Nonsulfur Bacteria.</title>
        <authorList>
            <person name="Lasarre B."/>
            <person name="Mckinlay J.B."/>
        </authorList>
    </citation>
    <scope>NUCLEOTIDE SEQUENCE [LARGE SCALE GENOMIC DNA]</scope>
    <source>
        <strain evidence="1 2">DSM 11907</strain>
    </source>
</reference>